<evidence type="ECO:0000256" key="1">
    <source>
        <dbReference type="SAM" id="MobiDB-lite"/>
    </source>
</evidence>
<reference evidence="2" key="2">
    <citation type="submission" date="2023-02" db="EMBL/GenBank/DDBJ databases">
        <authorList>
            <consortium name="DOE Joint Genome Institute"/>
            <person name="Mondo S.J."/>
            <person name="Chang Y."/>
            <person name="Wang Y."/>
            <person name="Ahrendt S."/>
            <person name="Andreopoulos W."/>
            <person name="Barry K."/>
            <person name="Beard J."/>
            <person name="Benny G.L."/>
            <person name="Blankenship S."/>
            <person name="Bonito G."/>
            <person name="Cuomo C."/>
            <person name="Desiro A."/>
            <person name="Gervers K.A."/>
            <person name="Hundley H."/>
            <person name="Kuo A."/>
            <person name="LaButti K."/>
            <person name="Lang B.F."/>
            <person name="Lipzen A."/>
            <person name="O'Donnell K."/>
            <person name="Pangilinan J."/>
            <person name="Reynolds N."/>
            <person name="Sandor L."/>
            <person name="Smith M.W."/>
            <person name="Tsang A."/>
            <person name="Grigoriev I.V."/>
            <person name="Stajich J.E."/>
            <person name="Spatafora J.W."/>
        </authorList>
    </citation>
    <scope>NUCLEOTIDE SEQUENCE</scope>
    <source>
        <strain evidence="2">RSA 2281</strain>
    </source>
</reference>
<keyword evidence="3" id="KW-1185">Reference proteome</keyword>
<accession>A0AAD5K4D8</accession>
<proteinExistence type="predicted"/>
<sequence length="234" mass="27411">MCCRKTTRRGVKPRRARSSSYQISTEVLRDIVDKHITASVQEYYSKNILSGFISIDELRRKREKMKPRLPERFWNDFAQDMHANYGEPLFDRAGTYTRVSNKFKGVKFGEEWEQELDRLLELTPTQVYIDDDTPLYFIDEHDMYLLELTTDLKDQQLVSLLDDGDNEDLQIGDNGSDNGDGSDYEDIDVNDEYFLELSNVRVASIYKNKDIKKMSLSIIVPEEFLQDKDETFQV</sequence>
<name>A0AAD5K4D8_9FUNG</name>
<dbReference type="Proteomes" id="UP001209540">
    <property type="component" value="Unassembled WGS sequence"/>
</dbReference>
<comment type="caution">
    <text evidence="2">The sequence shown here is derived from an EMBL/GenBank/DDBJ whole genome shotgun (WGS) entry which is preliminary data.</text>
</comment>
<protein>
    <submittedName>
        <fullName evidence="2">Uncharacterized protein</fullName>
    </submittedName>
</protein>
<evidence type="ECO:0000313" key="3">
    <source>
        <dbReference type="Proteomes" id="UP001209540"/>
    </source>
</evidence>
<evidence type="ECO:0000313" key="2">
    <source>
        <dbReference type="EMBL" id="KAI9255089.1"/>
    </source>
</evidence>
<dbReference type="AlphaFoldDB" id="A0AAD5K4D8"/>
<reference evidence="2" key="1">
    <citation type="journal article" date="2022" name="IScience">
        <title>Evolution of zygomycete secretomes and the origins of terrestrial fungal ecologies.</title>
        <authorList>
            <person name="Chang Y."/>
            <person name="Wang Y."/>
            <person name="Mondo S."/>
            <person name="Ahrendt S."/>
            <person name="Andreopoulos W."/>
            <person name="Barry K."/>
            <person name="Beard J."/>
            <person name="Benny G.L."/>
            <person name="Blankenship S."/>
            <person name="Bonito G."/>
            <person name="Cuomo C."/>
            <person name="Desiro A."/>
            <person name="Gervers K.A."/>
            <person name="Hundley H."/>
            <person name="Kuo A."/>
            <person name="LaButti K."/>
            <person name="Lang B.F."/>
            <person name="Lipzen A."/>
            <person name="O'Donnell K."/>
            <person name="Pangilinan J."/>
            <person name="Reynolds N."/>
            <person name="Sandor L."/>
            <person name="Smith M.E."/>
            <person name="Tsang A."/>
            <person name="Grigoriev I.V."/>
            <person name="Stajich J.E."/>
            <person name="Spatafora J.W."/>
        </authorList>
    </citation>
    <scope>NUCLEOTIDE SEQUENCE</scope>
    <source>
        <strain evidence="2">RSA 2281</strain>
    </source>
</reference>
<feature type="region of interest" description="Disordered" evidence="1">
    <location>
        <begin position="164"/>
        <end position="183"/>
    </location>
</feature>
<dbReference type="EMBL" id="JAIXMP010000023">
    <property type="protein sequence ID" value="KAI9255089.1"/>
    <property type="molecule type" value="Genomic_DNA"/>
</dbReference>
<gene>
    <name evidence="2" type="ORF">BDA99DRAFT_540002</name>
</gene>
<organism evidence="2 3">
    <name type="scientific">Phascolomyces articulosus</name>
    <dbReference type="NCBI Taxonomy" id="60185"/>
    <lineage>
        <taxon>Eukaryota</taxon>
        <taxon>Fungi</taxon>
        <taxon>Fungi incertae sedis</taxon>
        <taxon>Mucoromycota</taxon>
        <taxon>Mucoromycotina</taxon>
        <taxon>Mucoromycetes</taxon>
        <taxon>Mucorales</taxon>
        <taxon>Lichtheimiaceae</taxon>
        <taxon>Phascolomyces</taxon>
    </lineage>
</organism>